<dbReference type="EMBL" id="ACLF03000002">
    <property type="protein sequence ID" value="EFQ84355.1"/>
    <property type="molecule type" value="Genomic_DNA"/>
</dbReference>
<dbReference type="OrthoDB" id="4175486at2"/>
<accession>E2S850</accession>
<protein>
    <submittedName>
        <fullName evidence="1">Uncharacterized protein</fullName>
    </submittedName>
</protein>
<dbReference type="AlphaFoldDB" id="E2S850"/>
<comment type="caution">
    <text evidence="1">The sequence shown here is derived from an EMBL/GenBank/DDBJ whole genome shotgun (WGS) entry which is preliminary data.</text>
</comment>
<sequence length="233" mass="26478">MRLMDRDKELMVFLARYRFATYDQMAFALDINRDSLRRRLRKLHAQKLVEQHEVIVTPMKIWQVTADAVEFLGADRRAPLDMKPSTVTHTLGLTDLGIFFEKHGETVVTETEILIGDRTSKNMAALQYQADHGRPGPVRAAPSHTPDLILMPNFSGRARRAAIELELSRKPPRKLKQILALYRDADDVDVVVYYTDQPTVWRLIERAAAAVGATDKVMLRAWAPDARSGLTAR</sequence>
<dbReference type="InterPro" id="IPR025855">
    <property type="entry name" value="Replic_Relax"/>
</dbReference>
<dbReference type="HOGENOM" id="CLU_1187919_0_0_11"/>
<keyword evidence="2" id="KW-1185">Reference proteome</keyword>
<reference evidence="1" key="1">
    <citation type="submission" date="2010-08" db="EMBL/GenBank/DDBJ databases">
        <authorList>
            <person name="Muzny D."/>
            <person name="Qin X."/>
            <person name="Buhay C."/>
            <person name="Dugan-Rocha S."/>
            <person name="Ding Y."/>
            <person name="Chen G."/>
            <person name="Hawes A."/>
            <person name="Holder M."/>
            <person name="Jhangiani S."/>
            <person name="Johnson A."/>
            <person name="Khan Z."/>
            <person name="Li Z."/>
            <person name="Liu W."/>
            <person name="Liu X."/>
            <person name="Perez L."/>
            <person name="Shen H."/>
            <person name="Wang Q."/>
            <person name="Watt J."/>
            <person name="Xi L."/>
            <person name="Xin Y."/>
            <person name="Zhou J."/>
            <person name="Deng J."/>
            <person name="Jiang H."/>
            <person name="Liu Y."/>
            <person name="Qu J."/>
            <person name="Song X.-Z."/>
            <person name="Zhang L."/>
            <person name="Villasana D."/>
            <person name="Johnson A."/>
            <person name="Liu J."/>
            <person name="Liyanage D."/>
            <person name="Lorensuhewa L."/>
            <person name="Robinson T."/>
            <person name="Song A."/>
            <person name="Song B.-B."/>
            <person name="Dinh H."/>
            <person name="Thornton R."/>
            <person name="Coyle M."/>
            <person name="Francisco L."/>
            <person name="Jackson L."/>
            <person name="Javaid M."/>
            <person name="Korchina V."/>
            <person name="Kovar C."/>
            <person name="Mata R."/>
            <person name="Mathew T."/>
            <person name="Ngo R."/>
            <person name="Nguyen L."/>
            <person name="Nguyen N."/>
            <person name="Okwuonu G."/>
            <person name="Ongeri F."/>
            <person name="Pham C."/>
            <person name="Simmons D."/>
            <person name="Wilczek-Boney K."/>
            <person name="Hale W."/>
            <person name="Jakkamsetti A."/>
            <person name="Pham P."/>
            <person name="Ruth R."/>
            <person name="San Lucas F."/>
            <person name="Warren J."/>
            <person name="Zhang J."/>
            <person name="Zhao Z."/>
            <person name="Zhou C."/>
            <person name="Zhu D."/>
            <person name="Lee S."/>
            <person name="Bess C."/>
            <person name="Blankenburg K."/>
            <person name="Forbes L."/>
            <person name="Fu Q."/>
            <person name="Gubbala S."/>
            <person name="Hirani K."/>
            <person name="Jayaseelan J.C."/>
            <person name="Lara F."/>
            <person name="Munidasa M."/>
            <person name="Palculict T."/>
            <person name="Patil S."/>
            <person name="Pu L.-L."/>
            <person name="Saada N."/>
            <person name="Tang L."/>
            <person name="Weissenberger G."/>
            <person name="Zhu Y."/>
            <person name="Hemphill L."/>
            <person name="Shang Y."/>
            <person name="Youmans B."/>
            <person name="Ayvaz T."/>
            <person name="Ross M."/>
            <person name="Santibanez J."/>
            <person name="Aqrawi P."/>
            <person name="Gross S."/>
            <person name="Joshi V."/>
            <person name="Fowler G."/>
            <person name="Nazareth L."/>
            <person name="Reid J."/>
            <person name="Worley K."/>
            <person name="Petrosino J."/>
            <person name="Highlander S."/>
            <person name="Gibbs R."/>
        </authorList>
    </citation>
    <scope>NUCLEOTIDE SEQUENCE [LARGE SCALE GENOMIC DNA]</scope>
    <source>
        <strain evidence="1">DSM 15272</strain>
    </source>
</reference>
<dbReference type="STRING" id="585531.HMPREF0063_10207"/>
<gene>
    <name evidence="1" type="ORF">HMPREF0063_10207</name>
</gene>
<evidence type="ECO:0000313" key="2">
    <source>
        <dbReference type="Proteomes" id="UP000003111"/>
    </source>
</evidence>
<organism evidence="1 2">
    <name type="scientific">Aeromicrobium marinum DSM 15272</name>
    <dbReference type="NCBI Taxonomy" id="585531"/>
    <lineage>
        <taxon>Bacteria</taxon>
        <taxon>Bacillati</taxon>
        <taxon>Actinomycetota</taxon>
        <taxon>Actinomycetes</taxon>
        <taxon>Propionibacteriales</taxon>
        <taxon>Nocardioidaceae</taxon>
        <taxon>Aeromicrobium</taxon>
    </lineage>
</organism>
<proteinExistence type="predicted"/>
<evidence type="ECO:0000313" key="1">
    <source>
        <dbReference type="EMBL" id="EFQ84355.1"/>
    </source>
</evidence>
<dbReference type="Pfam" id="PF13814">
    <property type="entry name" value="Replic_Relax"/>
    <property type="match status" value="1"/>
</dbReference>
<dbReference type="Proteomes" id="UP000003111">
    <property type="component" value="Unassembled WGS sequence"/>
</dbReference>
<name>E2S850_9ACTN</name>